<feature type="transmembrane region" description="Helical" evidence="1">
    <location>
        <begin position="27"/>
        <end position="48"/>
    </location>
</feature>
<name>A0A0U3PEF1_9MICC</name>
<feature type="transmembrane region" description="Helical" evidence="1">
    <location>
        <begin position="82"/>
        <end position="104"/>
    </location>
</feature>
<keyword evidence="1" id="KW-0812">Transmembrane</keyword>
<dbReference type="RefSeq" id="WP_058931791.1">
    <property type="nucleotide sequence ID" value="NZ_CP013747.1"/>
</dbReference>
<dbReference type="Proteomes" id="UP000065151">
    <property type="component" value="Chromosome"/>
</dbReference>
<dbReference type="STRING" id="121292.AU252_17375"/>
<evidence type="ECO:0000313" key="2">
    <source>
        <dbReference type="EMBL" id="ALV42707.1"/>
    </source>
</evidence>
<sequence length="127" mass="13078">MEDSAGTQPSGLPQASNPDLVKFARPALIAGSAVAVVCVALLIIIFFLDTFNATVYSVGGKNIQDVTDEAGEIRGLYAGARIGGIILLVVSLLAAGGGAVVLYLRRGTVEEGDDGDEDVDLEDLTGR</sequence>
<keyword evidence="1" id="KW-0472">Membrane</keyword>
<gene>
    <name evidence="2" type="ORF">AU252_17375</name>
</gene>
<keyword evidence="1" id="KW-1133">Transmembrane helix</keyword>
<dbReference type="KEGG" id="psul:AU252_17375"/>
<evidence type="ECO:0000313" key="3">
    <source>
        <dbReference type="Proteomes" id="UP000065151"/>
    </source>
</evidence>
<dbReference type="EMBL" id="CP013747">
    <property type="protein sequence ID" value="ALV42707.1"/>
    <property type="molecule type" value="Genomic_DNA"/>
</dbReference>
<proteinExistence type="predicted"/>
<organism evidence="2">
    <name type="scientific">Pseudarthrobacter sulfonivorans</name>
    <dbReference type="NCBI Taxonomy" id="121292"/>
    <lineage>
        <taxon>Bacteria</taxon>
        <taxon>Bacillati</taxon>
        <taxon>Actinomycetota</taxon>
        <taxon>Actinomycetes</taxon>
        <taxon>Micrococcales</taxon>
        <taxon>Micrococcaceae</taxon>
        <taxon>Pseudarthrobacter</taxon>
    </lineage>
</organism>
<dbReference type="AlphaFoldDB" id="A0A0U3PEF1"/>
<evidence type="ECO:0000256" key="1">
    <source>
        <dbReference type="SAM" id="Phobius"/>
    </source>
</evidence>
<reference evidence="2 3" key="1">
    <citation type="submission" date="2015-12" db="EMBL/GenBank/DDBJ databases">
        <authorList>
            <person name="Shamseldin A."/>
            <person name="Moawad H."/>
            <person name="Abd El-Rahim W.M."/>
            <person name="Sadowsky M.J."/>
        </authorList>
    </citation>
    <scope>NUCLEOTIDE SEQUENCE [LARGE SCALE GENOMIC DNA]</scope>
    <source>
        <strain evidence="2 3">Ar51</strain>
    </source>
</reference>
<protein>
    <submittedName>
        <fullName evidence="2">Uncharacterized protein</fullName>
    </submittedName>
</protein>
<accession>A0A0U3PEF1</accession>